<dbReference type="InterPro" id="IPR056907">
    <property type="entry name" value="UTP6_C"/>
</dbReference>
<sequence>MRCERELSMLPLNPDYEEMRIVFNEGQIRNIQETRRNLEAQLKVRNWQYYKSCIDYECSIIAQIKGAGKLAEPVLTKVFLRIQGLFKQALETLHTPFVCYEYFKFCEKERNTMGIADMITLIMREHEKFPFSEDELFIAAAECYWTTHYDLENSVNVLKDGLKLHPDSQSLYLKIIEIEMFHKEKKQDKEEVNRLAMDYLHHMMKNMKDADSYIYIIRWFQGFVYTLPVQDFLIEHVINNYNDNDSVWLLLIEREKRGFPYGTSGEKATEDEKIEKCIEKYEEGLQLLTGTREERLMKSYADFLYEYKDSKKFIDKFKEILNRASDKGYLSERYYIIWLDLSKWSEKGPILHAATKNIPTSLELWRMWLKYEITGGKKKEVLKVFNLAREVLSVIAEECPLSNIVQFWILMLNFHMIASSTEEIREFYEMAILEGANVSNIFKSKYIEWLIVSDGFENSKKLYVELWKKMPSKEMYNSMCQLQGIEAEKSVMSWWDEIHTEACKVYGNEDVDVWINYIKFYMCYSKDGMQKIDEIKSKAKDSLPHIKHKLFFESYDLLLKNVRM</sequence>
<evidence type="ECO:0000313" key="3">
    <source>
        <dbReference type="RefSeq" id="XP_017780848.1"/>
    </source>
</evidence>
<feature type="domain" description="U3 small nucleolar RNA-associated protein 6 homolog C-terminal" evidence="1">
    <location>
        <begin position="275"/>
        <end position="542"/>
    </location>
</feature>
<name>A0ABM1N1Z8_NICVS</name>
<proteinExistence type="predicted"/>
<dbReference type="Gene3D" id="1.25.40.10">
    <property type="entry name" value="Tetratricopeptide repeat domain"/>
    <property type="match status" value="1"/>
</dbReference>
<dbReference type="PANTHER" id="PTHR23271">
    <property type="entry name" value="HEPATOCELLULAR CARCINOMA-ASSOCIATED ANTIGEN 66"/>
    <property type="match status" value="1"/>
</dbReference>
<dbReference type="Pfam" id="PF24892">
    <property type="entry name" value="UTP6_C"/>
    <property type="match status" value="1"/>
</dbReference>
<dbReference type="Proteomes" id="UP000695000">
    <property type="component" value="Unplaced"/>
</dbReference>
<dbReference type="RefSeq" id="XP_017780848.1">
    <property type="nucleotide sequence ID" value="XM_017925359.1"/>
</dbReference>
<dbReference type="InterPro" id="IPR013949">
    <property type="entry name" value="Utp6"/>
</dbReference>
<evidence type="ECO:0000313" key="2">
    <source>
        <dbReference type="Proteomes" id="UP000695000"/>
    </source>
</evidence>
<organism evidence="2 3">
    <name type="scientific">Nicrophorus vespilloides</name>
    <name type="common">Boreal carrion beetle</name>
    <dbReference type="NCBI Taxonomy" id="110193"/>
    <lineage>
        <taxon>Eukaryota</taxon>
        <taxon>Metazoa</taxon>
        <taxon>Ecdysozoa</taxon>
        <taxon>Arthropoda</taxon>
        <taxon>Hexapoda</taxon>
        <taxon>Insecta</taxon>
        <taxon>Pterygota</taxon>
        <taxon>Neoptera</taxon>
        <taxon>Endopterygota</taxon>
        <taxon>Coleoptera</taxon>
        <taxon>Polyphaga</taxon>
        <taxon>Staphyliniformia</taxon>
        <taxon>Silphidae</taxon>
        <taxon>Nicrophorinae</taxon>
        <taxon>Nicrophorus</taxon>
    </lineage>
</organism>
<dbReference type="SUPFAM" id="SSF48452">
    <property type="entry name" value="TPR-like"/>
    <property type="match status" value="1"/>
</dbReference>
<evidence type="ECO:0000259" key="1">
    <source>
        <dbReference type="Pfam" id="PF24892"/>
    </source>
</evidence>
<accession>A0ABM1N1Z8</accession>
<gene>
    <name evidence="3" type="primary">LOC108565758</name>
</gene>
<dbReference type="PANTHER" id="PTHR23271:SF1">
    <property type="entry name" value="U3 SMALL NUCLEOLAR RNA-ASSOCIATED PROTEIN 6 HOMOLOG"/>
    <property type="match status" value="1"/>
</dbReference>
<keyword evidence="2" id="KW-1185">Reference proteome</keyword>
<protein>
    <submittedName>
        <fullName evidence="3">Uncharacterized protein LOC108565758</fullName>
    </submittedName>
</protein>
<dbReference type="InterPro" id="IPR011990">
    <property type="entry name" value="TPR-like_helical_dom_sf"/>
</dbReference>
<reference evidence="3" key="1">
    <citation type="submission" date="2025-08" db="UniProtKB">
        <authorList>
            <consortium name="RefSeq"/>
        </authorList>
    </citation>
    <scope>IDENTIFICATION</scope>
    <source>
        <tissue evidence="3">Whole Larva</tissue>
    </source>
</reference>
<dbReference type="GeneID" id="108565758"/>